<evidence type="ECO:0000313" key="3">
    <source>
        <dbReference type="Proteomes" id="UP000187283"/>
    </source>
</evidence>
<accession>A0A1R1X354</accession>
<sequence length="633" mass="69684">MRRGSDSLPKGWYWEVQPAKFVYEQFLPVKRLIVCPNVGCKAKGGFIKDSNGTNRNQKASFRCGACRDRYNVRDFYVEVLKGDEGNLPAETGWETFLPVPSSPVTTDPCQLVTVDIGNKAAPGDSTGLAIATPETLKPSHRSSGIKSFPSVAQIGDSNAVDEVEIPGDLILSDTEMLSDSEYEAVMKFTASTSEHFRSFTDDTNKASASDSVRTSLTPVAAPSKKPALPPVHPSVLFATKKASTSSAKPMVHKSTLHKSSELLKPGGSKGKHRAPLDFPHHDLSSYLDNSLAPNTPPSKNTGIIIRDQSNKLKESIGKNLMDYSLGGSLVSNKRNTSPPTRSPKRHHTLVGNDYVTNEDFNDRMELHVKNMQEIIKANRSEDLLKIKKLEDENLHLKELLVIQTKKIDRLTHQSQGSTQTANQTVQPPSASVVSTPAPPITFNFGTSQTALSAHPPAPTIKKLSYSEIAKSQSKNAKEAEVLTKSIRKLVGTKPINSGTRAEKNHKLARIYVQGIARQPIKDVKECMFNMRFQLTRIHNMDFIGKRMLEFTVSEEYAPAFCARVKAFEFLKLMPKVKPDVPMDKSANDEVKAACKAAYIARLKKSIENSKKPEMVQFMTELLAEIEANPGPGS</sequence>
<keyword evidence="3" id="KW-1185">Reference proteome</keyword>
<organism evidence="2 3">
    <name type="scientific">Smittium culicis</name>
    <dbReference type="NCBI Taxonomy" id="133412"/>
    <lineage>
        <taxon>Eukaryota</taxon>
        <taxon>Fungi</taxon>
        <taxon>Fungi incertae sedis</taxon>
        <taxon>Zoopagomycota</taxon>
        <taxon>Kickxellomycotina</taxon>
        <taxon>Harpellomycetes</taxon>
        <taxon>Harpellales</taxon>
        <taxon>Legeriomycetaceae</taxon>
        <taxon>Smittium</taxon>
    </lineage>
</organism>
<evidence type="ECO:0000256" key="1">
    <source>
        <dbReference type="SAM" id="MobiDB-lite"/>
    </source>
</evidence>
<reference evidence="2 3" key="1">
    <citation type="submission" date="2017-01" db="EMBL/GenBank/DDBJ databases">
        <authorList>
            <person name="Mah S.A."/>
            <person name="Swanson W.J."/>
            <person name="Moy G.W."/>
            <person name="Vacquier V.D."/>
        </authorList>
    </citation>
    <scope>NUCLEOTIDE SEQUENCE [LARGE SCALE GENOMIC DNA]</scope>
    <source>
        <strain evidence="2 3">GSMNP</strain>
    </source>
</reference>
<dbReference type="AlphaFoldDB" id="A0A1R1X354"/>
<name>A0A1R1X354_9FUNG</name>
<dbReference type="STRING" id="133412.A0A1R1X354"/>
<comment type="caution">
    <text evidence="2">The sequence shown here is derived from an EMBL/GenBank/DDBJ whole genome shotgun (WGS) entry which is preliminary data.</text>
</comment>
<evidence type="ECO:0000313" key="2">
    <source>
        <dbReference type="EMBL" id="OMJ09076.1"/>
    </source>
</evidence>
<feature type="compositionally biased region" description="Polar residues" evidence="1">
    <location>
        <begin position="329"/>
        <end position="339"/>
    </location>
</feature>
<dbReference type="EMBL" id="LSSN01005583">
    <property type="protein sequence ID" value="OMJ09076.1"/>
    <property type="molecule type" value="Genomic_DNA"/>
</dbReference>
<dbReference type="OrthoDB" id="5575405at2759"/>
<dbReference type="Proteomes" id="UP000187283">
    <property type="component" value="Unassembled WGS sequence"/>
</dbReference>
<gene>
    <name evidence="2" type="ORF">AYI70_g11141</name>
</gene>
<feature type="region of interest" description="Disordered" evidence="1">
    <location>
        <begin position="327"/>
        <end position="350"/>
    </location>
</feature>
<feature type="region of interest" description="Disordered" evidence="1">
    <location>
        <begin position="260"/>
        <end position="281"/>
    </location>
</feature>
<feature type="compositionally biased region" description="Polar residues" evidence="1">
    <location>
        <begin position="412"/>
        <end position="422"/>
    </location>
</feature>
<protein>
    <submittedName>
        <fullName evidence="2">Uncharacterized protein</fullName>
    </submittedName>
</protein>
<feature type="compositionally biased region" description="Low complexity" evidence="1">
    <location>
        <begin position="423"/>
        <end position="435"/>
    </location>
</feature>
<feature type="region of interest" description="Disordered" evidence="1">
    <location>
        <begin position="412"/>
        <end position="436"/>
    </location>
</feature>
<proteinExistence type="predicted"/>